<dbReference type="Proteomes" id="UP000017396">
    <property type="component" value="Chromosome"/>
</dbReference>
<dbReference type="InterPro" id="IPR052918">
    <property type="entry name" value="Motility_Chemotaxis_Reg"/>
</dbReference>
<dbReference type="Pfam" id="PF25778">
    <property type="entry name" value="DUF7948"/>
    <property type="match status" value="1"/>
</dbReference>
<proteinExistence type="predicted"/>
<dbReference type="Gene3D" id="2.60.40.10">
    <property type="entry name" value="Immunoglobulins"/>
    <property type="match status" value="1"/>
</dbReference>
<dbReference type="InterPro" id="IPR010620">
    <property type="entry name" value="SBBP_repeat"/>
</dbReference>
<dbReference type="SUPFAM" id="SSF101898">
    <property type="entry name" value="NHL repeat"/>
    <property type="match status" value="2"/>
</dbReference>
<dbReference type="KEGG" id="glj:GKIL_2944"/>
<dbReference type="Pfam" id="PF01833">
    <property type="entry name" value="TIG"/>
    <property type="match status" value="1"/>
</dbReference>
<dbReference type="PANTHER" id="PTHR35580:SF1">
    <property type="entry name" value="PHYTASE-LIKE DOMAIN-CONTAINING PROTEIN"/>
    <property type="match status" value="1"/>
</dbReference>
<dbReference type="SMART" id="SM00429">
    <property type="entry name" value="IPT"/>
    <property type="match status" value="1"/>
</dbReference>
<feature type="domain" description="IPT/TIG" evidence="1">
    <location>
        <begin position="692"/>
        <end position="771"/>
    </location>
</feature>
<protein>
    <recommendedName>
        <fullName evidence="1">IPT/TIG domain-containing protein</fullName>
    </recommendedName>
</protein>
<sequence length="772" mass="80616">MSPASAEKLSVARQQYGQLPVSFEPNVGQAPAAVRFLARTGGYRVALLPTGALFAFHSATPALTRGRDKQQLPPRSTKTALVQMQLVGANSQTQIEGIDALPGKVNYLKGNDRSQWHTDVATYGRVKSKGVYPGIDLIYHSEHGQLEYDFVVAPGAQIEQIKLRFAGAKRVFIDKQGALIVQSVAGQLHQKPPVVYQNKAGHRQQLKGYYVQLDSKTVGFVVEGREQGAQLVIDPVLSYSTYLGGTNDDYGYGIALDTSGNAYVTGETSSTDFPITPGVVQNQSNVITSAKDAFVTKLNETGTALVYSTYLGGGDRDSGYGIAVDKAGNAYVTGFTQSSDFPTTPGALQTNSAIGPFVTKLNATGTALVYSTYLAGSYGVGYGIALDTSGNAYVTGEASSTGFPITPGAAQTQFGGGIQDAFVTKLNTTGTALVYSTYLGGGAEETGKSIVIDNAGNAYVAGETNIETYTSPNFPTTPGALQTQYGGGYLDGFVAKLNATGTAFVYSTYLGGKDTDFASAIATDAVGNAYVIGSTSSANFPTTPGVRQPRYSGGVPYDAFVTKLNETGTALVYSTYLGADGTDYGFGIAVDEVGNAYVAGFTDSTYFPTVNGIYTGGGSGFVSRLNATGSGLLFSSYLKNSGYIYSLAIDKSGNAYVTGYAGPTFPVTPGAPQATFKGGYSDVIITKISLSTPLITSFFPTSGPVGSTITLTGTGFLKTSYVYFTNGKKAPFTIVSDTQLVVTVPIGATTAKIDVYVPFGKAQSPTAFTITP</sequence>
<dbReference type="InterPro" id="IPR057708">
    <property type="entry name" value="DUF7948"/>
</dbReference>
<dbReference type="InterPro" id="IPR013783">
    <property type="entry name" value="Ig-like_fold"/>
</dbReference>
<dbReference type="HOGENOM" id="CLU_003594_0_0_3"/>
<dbReference type="Pfam" id="PF06739">
    <property type="entry name" value="SBBP"/>
    <property type="match status" value="7"/>
</dbReference>
<evidence type="ECO:0000313" key="3">
    <source>
        <dbReference type="Proteomes" id="UP000017396"/>
    </source>
</evidence>
<dbReference type="CDD" id="cd00102">
    <property type="entry name" value="IPT"/>
    <property type="match status" value="1"/>
</dbReference>
<dbReference type="eggNOG" id="COG1404">
    <property type="taxonomic scope" value="Bacteria"/>
</dbReference>
<dbReference type="STRING" id="1183438.GKIL_2944"/>
<dbReference type="EMBL" id="CP003587">
    <property type="protein sequence ID" value="AGY59190.1"/>
    <property type="molecule type" value="Genomic_DNA"/>
</dbReference>
<organism evidence="2 3">
    <name type="scientific">Gloeobacter kilaueensis (strain ATCC BAA-2537 / CCAP 1431/1 / ULC 316 / JS1)</name>
    <dbReference type="NCBI Taxonomy" id="1183438"/>
    <lineage>
        <taxon>Bacteria</taxon>
        <taxon>Bacillati</taxon>
        <taxon>Cyanobacteriota</taxon>
        <taxon>Cyanophyceae</taxon>
        <taxon>Gloeobacterales</taxon>
        <taxon>Gloeobacteraceae</taxon>
        <taxon>Gloeobacter</taxon>
    </lineage>
</organism>
<evidence type="ECO:0000313" key="2">
    <source>
        <dbReference type="EMBL" id="AGY59190.1"/>
    </source>
</evidence>
<gene>
    <name evidence="2" type="ORF">GKIL_2944</name>
</gene>
<dbReference type="AlphaFoldDB" id="U5QND5"/>
<dbReference type="InterPro" id="IPR014756">
    <property type="entry name" value="Ig_E-set"/>
</dbReference>
<name>U5QND5_GLOK1</name>
<reference evidence="2 3" key="1">
    <citation type="journal article" date="2013" name="PLoS ONE">
        <title>Cultivation and Complete Genome Sequencing of Gloeobacter kilaueensis sp. nov., from a Lava Cave in Kilauea Caldera, Hawai'i.</title>
        <authorList>
            <person name="Saw J.H."/>
            <person name="Schatz M."/>
            <person name="Brown M.V."/>
            <person name="Kunkel D.D."/>
            <person name="Foster J.S."/>
            <person name="Shick H."/>
            <person name="Christensen S."/>
            <person name="Hou S."/>
            <person name="Wan X."/>
            <person name="Donachie S.P."/>
        </authorList>
    </citation>
    <scope>NUCLEOTIDE SEQUENCE [LARGE SCALE GENOMIC DNA]</scope>
    <source>
        <strain evidence="3">JS</strain>
    </source>
</reference>
<accession>U5QND5</accession>
<evidence type="ECO:0000259" key="1">
    <source>
        <dbReference type="SMART" id="SM00429"/>
    </source>
</evidence>
<dbReference type="PATRIC" id="fig|1183438.3.peg.2902"/>
<dbReference type="PANTHER" id="PTHR35580">
    <property type="entry name" value="CELL SURFACE GLYCOPROTEIN (S-LAYER PROTEIN)-LIKE PROTEIN"/>
    <property type="match status" value="1"/>
</dbReference>
<dbReference type="SUPFAM" id="SSF81296">
    <property type="entry name" value="E set domains"/>
    <property type="match status" value="1"/>
</dbReference>
<dbReference type="InterPro" id="IPR002909">
    <property type="entry name" value="IPT_dom"/>
</dbReference>
<keyword evidence="3" id="KW-1185">Reference proteome</keyword>